<reference evidence="3 4" key="1">
    <citation type="submission" date="2009-01" db="EMBL/GenBank/DDBJ databases">
        <authorList>
            <person name="Fulton L."/>
            <person name="Clifton S."/>
            <person name="Fulton B."/>
            <person name="Xu J."/>
            <person name="Minx P."/>
            <person name="Pepin K.H."/>
            <person name="Johnson M."/>
            <person name="Bhonagiri V."/>
            <person name="Nash W.E."/>
            <person name="Mardis E.R."/>
            <person name="Wilson R.K."/>
        </authorList>
    </citation>
    <scope>NUCLEOTIDE SEQUENCE [LARGE SCALE GENOMIC DNA]</scope>
    <source>
        <strain evidence="4">DSM 10507 / JCM 14656 / S5a33</strain>
    </source>
</reference>
<dbReference type="eggNOG" id="COG3773">
    <property type="taxonomic scope" value="Bacteria"/>
</dbReference>
<proteinExistence type="predicted"/>
<dbReference type="PATRIC" id="fig|476272.21.peg.2072"/>
<keyword evidence="1" id="KW-0472">Membrane</keyword>
<feature type="transmembrane region" description="Helical" evidence="1">
    <location>
        <begin position="41"/>
        <end position="62"/>
    </location>
</feature>
<reference evidence="3 4" key="2">
    <citation type="submission" date="2009-02" db="EMBL/GenBank/DDBJ databases">
        <title>Draft genome sequence of Blautia hydrogenotrophica DSM 10507 (Ruminococcus hydrogenotrophicus DSM 10507).</title>
        <authorList>
            <person name="Sudarsanam P."/>
            <person name="Ley R."/>
            <person name="Guruge J."/>
            <person name="Turnbaugh P.J."/>
            <person name="Mahowald M."/>
            <person name="Liep D."/>
            <person name="Gordon J."/>
        </authorList>
    </citation>
    <scope>NUCLEOTIDE SEQUENCE [LARGE SCALE GENOMIC DNA]</scope>
    <source>
        <strain evidence="4">DSM 10507 / JCM 14656 / S5a33</strain>
    </source>
</reference>
<dbReference type="InterPro" id="IPR011105">
    <property type="entry name" value="Cell_wall_hydrolase_SleB"/>
</dbReference>
<dbReference type="Pfam" id="PF07486">
    <property type="entry name" value="Hydrolase_2"/>
    <property type="match status" value="1"/>
</dbReference>
<evidence type="ECO:0000313" key="3">
    <source>
        <dbReference type="EMBL" id="EEG49404.1"/>
    </source>
</evidence>
<dbReference type="AlphaFoldDB" id="C0CLI0"/>
<dbReference type="RefSeq" id="WP_005948492.1">
    <property type="nucleotide sequence ID" value="NZ_CP136423.1"/>
</dbReference>
<keyword evidence="4" id="KW-1185">Reference proteome</keyword>
<sequence>MKGKRSQRKRKICLFKRAVRILLNELYCFLRKWKRRYPHGFAVICSCVIVALAVVAGCRIFMGVNHSKVYAAEERQAVNVQQNVMPSGLAGVISGVWESEYQPDAVARIGTSCEEVIVGQRLSKIHNETQKVDMSAFAQSAAENLNSQSMTMAAAPKMMSDTDYDTLLHIVEAEAGGEDIKGRIMVANVIMNRVESPQFPDSVTEVVWDTEGGYQFSPTYDGRIGTVEISPETEDAVRQALEGTDYSQGALFFVAKDQAAKENVDWFERDLKKLFEHGVHTFYTYPDGAKE</sequence>
<accession>C0CLI0</accession>
<dbReference type="Proteomes" id="UP000003100">
    <property type="component" value="Unassembled WGS sequence"/>
</dbReference>
<comment type="caution">
    <text evidence="3">The sequence shown here is derived from an EMBL/GenBank/DDBJ whole genome shotgun (WGS) entry which is preliminary data.</text>
</comment>
<name>C0CLI0_BLAHS</name>
<feature type="domain" description="Cell wall hydrolase SleB" evidence="2">
    <location>
        <begin position="177"/>
        <end position="283"/>
    </location>
</feature>
<organism evidence="3 4">
    <name type="scientific">Blautia hydrogenotrophica (strain DSM 10507 / JCM 14656 / S5a33)</name>
    <name type="common">Ruminococcus hydrogenotrophicus</name>
    <dbReference type="NCBI Taxonomy" id="476272"/>
    <lineage>
        <taxon>Bacteria</taxon>
        <taxon>Bacillati</taxon>
        <taxon>Bacillota</taxon>
        <taxon>Clostridia</taxon>
        <taxon>Lachnospirales</taxon>
        <taxon>Lachnospiraceae</taxon>
        <taxon>Blautia</taxon>
    </lineage>
</organism>
<keyword evidence="1" id="KW-0812">Transmembrane</keyword>
<dbReference type="EMBL" id="ACBZ01000083">
    <property type="protein sequence ID" value="EEG49404.1"/>
    <property type="molecule type" value="Genomic_DNA"/>
</dbReference>
<evidence type="ECO:0000256" key="1">
    <source>
        <dbReference type="SAM" id="Phobius"/>
    </source>
</evidence>
<gene>
    <name evidence="3" type="ORF">RUMHYD_01702</name>
</gene>
<dbReference type="GeneID" id="86822188"/>
<dbReference type="Gene3D" id="1.10.10.2520">
    <property type="entry name" value="Cell wall hydrolase SleB, domain 1"/>
    <property type="match status" value="1"/>
</dbReference>
<evidence type="ECO:0000259" key="2">
    <source>
        <dbReference type="Pfam" id="PF07486"/>
    </source>
</evidence>
<evidence type="ECO:0000313" key="4">
    <source>
        <dbReference type="Proteomes" id="UP000003100"/>
    </source>
</evidence>
<dbReference type="HOGENOM" id="CLU_063010_0_0_9"/>
<protein>
    <recommendedName>
        <fullName evidence="2">Cell wall hydrolase SleB domain-containing protein</fullName>
    </recommendedName>
</protein>
<keyword evidence="1" id="KW-1133">Transmembrane helix</keyword>
<dbReference type="InterPro" id="IPR042047">
    <property type="entry name" value="SleB_dom1"/>
</dbReference>
<dbReference type="GO" id="GO:0016787">
    <property type="term" value="F:hydrolase activity"/>
    <property type="evidence" value="ECO:0007669"/>
    <property type="project" value="InterPro"/>
</dbReference>